<feature type="domain" description="EamA" evidence="6">
    <location>
        <begin position="11"/>
        <end position="139"/>
    </location>
</feature>
<dbReference type="InterPro" id="IPR050638">
    <property type="entry name" value="AA-Vitamin_Transporters"/>
</dbReference>
<dbReference type="AlphaFoldDB" id="A0A6J6EH76"/>
<dbReference type="SUPFAM" id="SSF103481">
    <property type="entry name" value="Multidrug resistance efflux transporter EmrE"/>
    <property type="match status" value="2"/>
</dbReference>
<dbReference type="Pfam" id="PF00892">
    <property type="entry name" value="EamA"/>
    <property type="match status" value="2"/>
</dbReference>
<feature type="transmembrane region" description="Helical" evidence="5">
    <location>
        <begin position="246"/>
        <end position="263"/>
    </location>
</feature>
<evidence type="ECO:0000313" key="7">
    <source>
        <dbReference type="EMBL" id="CAB4575881.1"/>
    </source>
</evidence>
<keyword evidence="3 5" id="KW-1133">Transmembrane helix</keyword>
<evidence type="ECO:0000256" key="4">
    <source>
        <dbReference type="ARBA" id="ARBA00023136"/>
    </source>
</evidence>
<accession>A0A6J6EH76</accession>
<keyword evidence="2 5" id="KW-0812">Transmembrane</keyword>
<dbReference type="EMBL" id="CAEZTS010000044">
    <property type="protein sequence ID" value="CAB4575881.1"/>
    <property type="molecule type" value="Genomic_DNA"/>
</dbReference>
<sequence length="302" mass="31735">MIESNRQGSDWAIPAVVLATVAWGLGPLMVRAMDVSGYTTALFRMWLGAPAMVVAARLFGRPVRWADIRTCALPGCFFGGSMMMGFVAVRETSIANATLIGALTPAILLLGANRLVGERSDMKRLPFALIAFAGLAVVILSGADTDGASLTGDLLAGVNVCCFTIYFLTLKRRRNEGMDGWAFLAGVFIVGTIVITPFCVVMGKDTTALSVSDLGFLLAMVAGPGLVGHGLISWASRHIPVTTTSLLTLGSPVISVFGGWLVYDQHLGGPQVAGAALVLGGLAGSVWDRNPDRVPLVTERPE</sequence>
<feature type="transmembrane region" description="Helical" evidence="5">
    <location>
        <begin position="12"/>
        <end position="30"/>
    </location>
</feature>
<evidence type="ECO:0000259" key="6">
    <source>
        <dbReference type="Pfam" id="PF00892"/>
    </source>
</evidence>
<proteinExistence type="predicted"/>
<dbReference type="InterPro" id="IPR000620">
    <property type="entry name" value="EamA_dom"/>
</dbReference>
<protein>
    <submittedName>
        <fullName evidence="7">Unannotated protein</fullName>
    </submittedName>
</protein>
<keyword evidence="4 5" id="KW-0472">Membrane</keyword>
<evidence type="ECO:0000256" key="5">
    <source>
        <dbReference type="SAM" id="Phobius"/>
    </source>
</evidence>
<dbReference type="GO" id="GO:0016020">
    <property type="term" value="C:membrane"/>
    <property type="evidence" value="ECO:0007669"/>
    <property type="project" value="UniProtKB-SubCell"/>
</dbReference>
<dbReference type="PANTHER" id="PTHR32322:SF2">
    <property type="entry name" value="EAMA DOMAIN-CONTAINING PROTEIN"/>
    <property type="match status" value="1"/>
</dbReference>
<evidence type="ECO:0000256" key="3">
    <source>
        <dbReference type="ARBA" id="ARBA00022989"/>
    </source>
</evidence>
<feature type="transmembrane region" description="Helical" evidence="5">
    <location>
        <begin position="71"/>
        <end position="88"/>
    </location>
</feature>
<dbReference type="InterPro" id="IPR037185">
    <property type="entry name" value="EmrE-like"/>
</dbReference>
<feature type="transmembrane region" description="Helical" evidence="5">
    <location>
        <begin position="94"/>
        <end position="113"/>
    </location>
</feature>
<feature type="transmembrane region" description="Helical" evidence="5">
    <location>
        <begin position="42"/>
        <end position="59"/>
    </location>
</feature>
<feature type="transmembrane region" description="Helical" evidence="5">
    <location>
        <begin position="181"/>
        <end position="203"/>
    </location>
</feature>
<evidence type="ECO:0000256" key="2">
    <source>
        <dbReference type="ARBA" id="ARBA00022692"/>
    </source>
</evidence>
<feature type="transmembrane region" description="Helical" evidence="5">
    <location>
        <begin position="149"/>
        <end position="169"/>
    </location>
</feature>
<gene>
    <name evidence="7" type="ORF">UFOPK1722_00672</name>
</gene>
<feature type="transmembrane region" description="Helical" evidence="5">
    <location>
        <begin position="269"/>
        <end position="287"/>
    </location>
</feature>
<reference evidence="7" key="1">
    <citation type="submission" date="2020-05" db="EMBL/GenBank/DDBJ databases">
        <authorList>
            <person name="Chiriac C."/>
            <person name="Salcher M."/>
            <person name="Ghai R."/>
            <person name="Kavagutti S V."/>
        </authorList>
    </citation>
    <scope>NUCLEOTIDE SEQUENCE</scope>
</reference>
<organism evidence="7">
    <name type="scientific">freshwater metagenome</name>
    <dbReference type="NCBI Taxonomy" id="449393"/>
    <lineage>
        <taxon>unclassified sequences</taxon>
        <taxon>metagenomes</taxon>
        <taxon>ecological metagenomes</taxon>
    </lineage>
</organism>
<feature type="transmembrane region" description="Helical" evidence="5">
    <location>
        <begin position="215"/>
        <end position="234"/>
    </location>
</feature>
<feature type="transmembrane region" description="Helical" evidence="5">
    <location>
        <begin position="125"/>
        <end position="143"/>
    </location>
</feature>
<name>A0A6J6EH76_9ZZZZ</name>
<dbReference type="PANTHER" id="PTHR32322">
    <property type="entry name" value="INNER MEMBRANE TRANSPORTER"/>
    <property type="match status" value="1"/>
</dbReference>
<comment type="subcellular location">
    <subcellularLocation>
        <location evidence="1">Membrane</location>
        <topology evidence="1">Multi-pass membrane protein</topology>
    </subcellularLocation>
</comment>
<feature type="domain" description="EamA" evidence="6">
    <location>
        <begin position="151"/>
        <end position="285"/>
    </location>
</feature>
<evidence type="ECO:0000256" key="1">
    <source>
        <dbReference type="ARBA" id="ARBA00004141"/>
    </source>
</evidence>